<evidence type="ECO:0008006" key="3">
    <source>
        <dbReference type="Google" id="ProtNLM"/>
    </source>
</evidence>
<comment type="caution">
    <text evidence="1">The sequence shown here is derived from an EMBL/GenBank/DDBJ whole genome shotgun (WGS) entry which is preliminary data.</text>
</comment>
<evidence type="ECO:0000313" key="2">
    <source>
        <dbReference type="Proteomes" id="UP001255185"/>
    </source>
</evidence>
<keyword evidence="2" id="KW-1185">Reference proteome</keyword>
<name>A0ABU1TP67_9FLAO</name>
<organism evidence="1 2">
    <name type="scientific">Flavobacterium arsenatis</name>
    <dbReference type="NCBI Taxonomy" id="1484332"/>
    <lineage>
        <taxon>Bacteria</taxon>
        <taxon>Pseudomonadati</taxon>
        <taxon>Bacteroidota</taxon>
        <taxon>Flavobacteriia</taxon>
        <taxon>Flavobacteriales</taxon>
        <taxon>Flavobacteriaceae</taxon>
        <taxon>Flavobacterium</taxon>
    </lineage>
</organism>
<sequence length="39" mass="4640">MKGHFSAAKISDRLELICFFLQFNDFDKDKKDAIFTDFH</sequence>
<gene>
    <name evidence="1" type="ORF">J2X31_001769</name>
</gene>
<dbReference type="EMBL" id="JAVDVI010000006">
    <property type="protein sequence ID" value="MDR6967757.1"/>
    <property type="molecule type" value="Genomic_DNA"/>
</dbReference>
<proteinExistence type="predicted"/>
<reference evidence="1 2" key="1">
    <citation type="submission" date="2023-07" db="EMBL/GenBank/DDBJ databases">
        <title>Sorghum-associated microbial communities from plants grown in Nebraska, USA.</title>
        <authorList>
            <person name="Schachtman D."/>
        </authorList>
    </citation>
    <scope>NUCLEOTIDE SEQUENCE [LARGE SCALE GENOMIC DNA]</scope>
    <source>
        <strain evidence="1 2">3773</strain>
    </source>
</reference>
<dbReference type="Proteomes" id="UP001255185">
    <property type="component" value="Unassembled WGS sequence"/>
</dbReference>
<accession>A0ABU1TP67</accession>
<protein>
    <recommendedName>
        <fullName evidence="3">Transposase</fullName>
    </recommendedName>
</protein>
<evidence type="ECO:0000313" key="1">
    <source>
        <dbReference type="EMBL" id="MDR6967757.1"/>
    </source>
</evidence>